<feature type="compositionally biased region" description="Acidic residues" evidence="1">
    <location>
        <begin position="55"/>
        <end position="70"/>
    </location>
</feature>
<dbReference type="AlphaFoldDB" id="A0A915YKY0"/>
<evidence type="ECO:0000313" key="3">
    <source>
        <dbReference type="Proteomes" id="UP001060919"/>
    </source>
</evidence>
<organism evidence="2 3">
    <name type="scientific">Aureispira anguillae</name>
    <dbReference type="NCBI Taxonomy" id="2864201"/>
    <lineage>
        <taxon>Bacteria</taxon>
        <taxon>Pseudomonadati</taxon>
        <taxon>Bacteroidota</taxon>
        <taxon>Saprospiria</taxon>
        <taxon>Saprospirales</taxon>
        <taxon>Saprospiraceae</taxon>
        <taxon>Aureispira</taxon>
    </lineage>
</organism>
<dbReference type="Proteomes" id="UP001060919">
    <property type="component" value="Chromosome"/>
</dbReference>
<proteinExistence type="predicted"/>
<evidence type="ECO:0000313" key="2">
    <source>
        <dbReference type="EMBL" id="BDS15119.1"/>
    </source>
</evidence>
<evidence type="ECO:0000256" key="1">
    <source>
        <dbReference type="SAM" id="MobiDB-lite"/>
    </source>
</evidence>
<dbReference type="KEGG" id="aup:AsAng_0059030"/>
<dbReference type="EMBL" id="AP026867">
    <property type="protein sequence ID" value="BDS15119.1"/>
    <property type="molecule type" value="Genomic_DNA"/>
</dbReference>
<protein>
    <submittedName>
        <fullName evidence="2">Uncharacterized protein</fullName>
    </submittedName>
</protein>
<name>A0A915YKY0_9BACT</name>
<gene>
    <name evidence="2" type="ORF">AsAng_0059030</name>
</gene>
<feature type="region of interest" description="Disordered" evidence="1">
    <location>
        <begin position="40"/>
        <end position="78"/>
    </location>
</feature>
<sequence>MKLHFWYIIFFYTLVSNCSLFQQEATLATVPSVELNLFNTTHSPNQEHHKRDIPIEEEDSEEDNIEEQEQSIEHNPNDGIQMHTVRLPLRLSTAIFPSTSIAYVPLHKVPLYILFACLKVYC</sequence>
<dbReference type="RefSeq" id="WP_264790301.1">
    <property type="nucleotide sequence ID" value="NZ_AP026867.1"/>
</dbReference>
<accession>A0A915YKY0</accession>
<feature type="compositionally biased region" description="Basic and acidic residues" evidence="1">
    <location>
        <begin position="45"/>
        <end position="54"/>
    </location>
</feature>
<keyword evidence="3" id="KW-1185">Reference proteome</keyword>
<reference evidence="2" key="1">
    <citation type="submission" date="2022-09" db="EMBL/GenBank/DDBJ databases">
        <title>Aureispira anguillicida sp. nov., isolated from Leptocephalus of Japanese eel Anguilla japonica.</title>
        <authorList>
            <person name="Yuasa K."/>
            <person name="Mekata T."/>
            <person name="Ikunari K."/>
        </authorList>
    </citation>
    <scope>NUCLEOTIDE SEQUENCE</scope>
    <source>
        <strain evidence="2">EL160426</strain>
    </source>
</reference>